<accession>A0A9X1R971</accession>
<dbReference type="Proteomes" id="UP001139054">
    <property type="component" value="Unassembled WGS sequence"/>
</dbReference>
<dbReference type="EMBL" id="JAKLUA010000003">
    <property type="protein sequence ID" value="MCG2668044.1"/>
    <property type="molecule type" value="Genomic_DNA"/>
</dbReference>
<feature type="signal peptide" evidence="2">
    <location>
        <begin position="1"/>
        <end position="23"/>
    </location>
</feature>
<dbReference type="Proteomes" id="UP001139012">
    <property type="component" value="Unassembled WGS sequence"/>
</dbReference>
<evidence type="ECO:0000313" key="3">
    <source>
        <dbReference type="EMBL" id="MCG2627297.1"/>
    </source>
</evidence>
<feature type="region of interest" description="Disordered" evidence="1">
    <location>
        <begin position="44"/>
        <end position="65"/>
    </location>
</feature>
<dbReference type="AlphaFoldDB" id="A0A9X1R971"/>
<evidence type="ECO:0000313" key="5">
    <source>
        <dbReference type="Proteomes" id="UP001139012"/>
    </source>
</evidence>
<evidence type="ECO:0000256" key="2">
    <source>
        <dbReference type="SAM" id="SignalP"/>
    </source>
</evidence>
<dbReference type="EMBL" id="JAKLTY010000006">
    <property type="protein sequence ID" value="MCG2627297.1"/>
    <property type="molecule type" value="Genomic_DNA"/>
</dbReference>
<comment type="caution">
    <text evidence="3">The sequence shown here is derived from an EMBL/GenBank/DDBJ whole genome shotgun (WGS) entry which is preliminary data.</text>
</comment>
<evidence type="ECO:0008006" key="7">
    <source>
        <dbReference type="Google" id="ProtNLM"/>
    </source>
</evidence>
<name>A0A9X1R971_9BRAD</name>
<gene>
    <name evidence="4" type="ORF">L6637_13830</name>
    <name evidence="3" type="ORF">L6654_11710</name>
</gene>
<protein>
    <recommendedName>
        <fullName evidence="7">DUF680 domain-containing protein</fullName>
    </recommendedName>
</protein>
<dbReference type="RefSeq" id="WP_237863907.1">
    <property type="nucleotide sequence ID" value="NZ_JAKLTY010000006.1"/>
</dbReference>
<keyword evidence="5" id="KW-1185">Reference proteome</keyword>
<evidence type="ECO:0000313" key="4">
    <source>
        <dbReference type="EMBL" id="MCG2668044.1"/>
    </source>
</evidence>
<feature type="compositionally biased region" description="Polar residues" evidence="1">
    <location>
        <begin position="45"/>
        <end position="55"/>
    </location>
</feature>
<evidence type="ECO:0000256" key="1">
    <source>
        <dbReference type="SAM" id="MobiDB-lite"/>
    </source>
</evidence>
<proteinExistence type="predicted"/>
<feature type="chain" id="PRO_5040989307" description="DUF680 domain-containing protein" evidence="2">
    <location>
        <begin position="24"/>
        <end position="65"/>
    </location>
</feature>
<organism evidence="3 6">
    <name type="scientific">Bradyrhizobium zhengyangense</name>
    <dbReference type="NCBI Taxonomy" id="2911009"/>
    <lineage>
        <taxon>Bacteria</taxon>
        <taxon>Pseudomonadati</taxon>
        <taxon>Pseudomonadota</taxon>
        <taxon>Alphaproteobacteria</taxon>
        <taxon>Hyphomicrobiales</taxon>
        <taxon>Nitrobacteraceae</taxon>
        <taxon>Bradyrhizobium</taxon>
    </lineage>
</organism>
<sequence length="65" mass="6908">MTMSRLFVTAIAVTAALATPAFSQWESRGPTAFDRAVASRAARNTMANLPSTSPRPTVIRATKGQ</sequence>
<evidence type="ECO:0000313" key="6">
    <source>
        <dbReference type="Proteomes" id="UP001139054"/>
    </source>
</evidence>
<reference evidence="3" key="1">
    <citation type="submission" date="2022-01" db="EMBL/GenBank/DDBJ databases">
        <title>Genome sequnece data of strain Bradyrhizobium sp. nov.</title>
        <authorList>
            <person name="Zhang J."/>
        </authorList>
    </citation>
    <scope>NUCLEOTIDE SEQUENCE</scope>
    <source>
        <strain evidence="4">WYCCWR 12774</strain>
        <strain evidence="3">WYCCWR 13023</strain>
    </source>
</reference>
<keyword evidence="2" id="KW-0732">Signal</keyword>